<feature type="domain" description="VLIG-type G" evidence="2">
    <location>
        <begin position="567"/>
        <end position="813"/>
    </location>
</feature>
<proteinExistence type="inferred from homology"/>
<dbReference type="InterPro" id="IPR057365">
    <property type="entry name" value="URGCP"/>
</dbReference>
<reference evidence="3" key="1">
    <citation type="submission" date="2021-10" db="EMBL/GenBank/DDBJ databases">
        <title>Tropical sea cucumber genome reveals ecological adaptation and Cuvierian tubules defense mechanism.</title>
        <authorList>
            <person name="Chen T."/>
        </authorList>
    </citation>
    <scope>NUCLEOTIDE SEQUENCE</scope>
    <source>
        <strain evidence="3">Nanhai2018</strain>
        <tissue evidence="3">Muscle</tissue>
    </source>
</reference>
<dbReference type="PROSITE" id="PS51717">
    <property type="entry name" value="G_VLIG"/>
    <property type="match status" value="1"/>
</dbReference>
<evidence type="ECO:0000313" key="3">
    <source>
        <dbReference type="EMBL" id="KAJ8032357.1"/>
    </source>
</evidence>
<name>A0A9Q1BT26_HOLLE</name>
<evidence type="ECO:0000259" key="2">
    <source>
        <dbReference type="PROSITE" id="PS51717"/>
    </source>
</evidence>
<dbReference type="Pfam" id="PF25683">
    <property type="entry name" value="URGCP_GTPase"/>
    <property type="match status" value="1"/>
</dbReference>
<evidence type="ECO:0000256" key="1">
    <source>
        <dbReference type="ARBA" id="ARBA00006828"/>
    </source>
</evidence>
<organism evidence="3 4">
    <name type="scientific">Holothuria leucospilota</name>
    <name type="common">Black long sea cucumber</name>
    <name type="synonym">Mertensiothuria leucospilota</name>
    <dbReference type="NCBI Taxonomy" id="206669"/>
    <lineage>
        <taxon>Eukaryota</taxon>
        <taxon>Metazoa</taxon>
        <taxon>Echinodermata</taxon>
        <taxon>Eleutherozoa</taxon>
        <taxon>Echinozoa</taxon>
        <taxon>Holothuroidea</taxon>
        <taxon>Aspidochirotacea</taxon>
        <taxon>Aspidochirotida</taxon>
        <taxon>Holothuriidae</taxon>
        <taxon>Holothuria</taxon>
    </lineage>
</organism>
<dbReference type="InterPro" id="IPR027417">
    <property type="entry name" value="P-loop_NTPase"/>
</dbReference>
<dbReference type="Pfam" id="PF25496">
    <property type="entry name" value="URGCP"/>
    <property type="match status" value="1"/>
</dbReference>
<dbReference type="PANTHER" id="PTHR14819:SF25">
    <property type="entry name" value="CHROMOSOME UNDETERMINED SCAFFOLD_52, WHOLE GENOME SHOTGUN SEQUENCE"/>
    <property type="match status" value="1"/>
</dbReference>
<protein>
    <submittedName>
        <fullName evidence="3">Interferon-induced very large GTPase 1</fullName>
    </submittedName>
</protein>
<dbReference type="GO" id="GO:0005525">
    <property type="term" value="F:GTP binding"/>
    <property type="evidence" value="ECO:0007669"/>
    <property type="project" value="InterPro"/>
</dbReference>
<dbReference type="Proteomes" id="UP001152320">
    <property type="component" value="Chromosome 12"/>
</dbReference>
<dbReference type="Gene3D" id="3.40.50.300">
    <property type="entry name" value="P-loop containing nucleotide triphosphate hydrolases"/>
    <property type="match status" value="1"/>
</dbReference>
<gene>
    <name evidence="3" type="ORF">HOLleu_25866</name>
</gene>
<comment type="caution">
    <text evidence="3">The sequence shown here is derived from an EMBL/GenBank/DDBJ whole genome shotgun (WGS) entry which is preliminary data.</text>
</comment>
<dbReference type="EMBL" id="JAIZAY010000012">
    <property type="protein sequence ID" value="KAJ8032357.1"/>
    <property type="molecule type" value="Genomic_DNA"/>
</dbReference>
<comment type="similarity">
    <text evidence="1">Belongs to the TRAFAC class dynamin-like GTPase superfamily. Very large inducible GTPase (VLIG) family.</text>
</comment>
<sequence>MLGLSKGSVISNVGMLRKENTDTQSEVNSSNVVARFLSRISSFDYRAILLFKQQRSRTADLNCHDAVLVILNHCDDFTRQRLVECMARCHLSVPIILPDLKKGRQGIFQQWALASIVKTIPHHGNFDDVFVSRYPFHVVFCVMFDESQDFCISNILNKMIGETQENNIPFSFLGRNVDPNPPRLLSGLTEAVWFVPDNMATPMTEWRLTLPVCFSYLHGNPEYHKKEFEFGFASSSITVIFVCREVFKSFIANFTELGKHKQIIVAVLSSKRKKKSYTLRGHNKITVRDFSSTTETDIAKALCTDISYLLKNSSPSNFTLQKAGTSICKLQNMQTDVQSSCQVGFEYAEKIDRLFSSKGSSFSSTFKLLHHWESYSKFYKNTQWKRATVNISQEMELQRQRLGQSRIAQFEERLSIPMQFFLDIMEGSSDLEQIYVLSWMKLFLKHRQLSKERSREQELLPVQHHLQQLKLDDNSSGSMYKKMELNFSNDKEAFYYMNYGIDTLLQELGQLYECRSFVGHNSCHIVMVAANMILNGLPIVIFDGQTGNVPITWLAGVFKAVQAATGNQKVFVISILGVQSAGKSTFLNAVFGTNFEVNAGRCTKGVYFQMVKLDETLRRETGCCFILVIDTEGLRPLHDLYKVSNEMATFVLSLSNFAFLNIAGQTIEGDIKNILQIAALAFLRMNQVNLNCDCFVVQQLVSDLTALRKNKHDIHSLCLTIDQAIKHAAKVEKIEIQNSKKYPEIFKIVNFKKGLQRLQYFPPLWGGRSMSIPETSYSELILELRKEIIGIIQSSGSEYLHLSVLTERVVDIWKAVKEDDFLFYFQNTQEMKQFNQFKEEYHKMCAKVSADMGTWKVTHLRKLKPKWKSKTVYEDYNTKTQEQLAKHKNEVFHQLDTLLSQEKNWLIRNRAQYFKEDFAERLTHTGECILHALKRSNELLTSELWTETTSTLSKLVYSLADKHRSNKMDNIDWVGIEFKTLWEKELCNVKSQLLDKMNDTSLQEEILVEIANSLRDLYRDTLLEKDIKKNIPSFLNIRNLAELIKESKFLQFTENETETFSKYAKYLEYFVEASVSPAIETNIQNCVQTFVSTIEAKPVVDSSSVLTLFEVAKQFQGKLRLDMLATVILKLCLWLAPLILRAIVLRDWELINYNLENIRGDFYDEYIATCMVVTRREFQTAVRFRVFIERELANSISDELYNTLLKKFTSAVFASKEKFLNNILFELSAKKSFKEYKMYLKNTKAYIEKWTLKFISKSCVNDQDDYRTHVSIEEIAQSIIDTKLQTFTDILHKRLRNPSVGYHELFSGLFRDIGRQCDVWYDQGKLETFESSLSYLSSQNFASEFVNIIKNLKGTLIDTIKVPKKSSDFNSVKHWFSDVSRTHKELIANLRLCFAICPFCPVTCDETDHHEVHRSFRHLPKGLGGTWFDSNSPRLVTDDCMSLVASDCTYFRCDCSSSQCNHTPSFYKDYRKAHPTWYIHPQSMSEEQPIDYWKWVLKEFNYDFASHYQVNEADIPFTWKSITREGALRSLINRGSHELKVRVSTIV</sequence>
<dbReference type="PANTHER" id="PTHR14819">
    <property type="entry name" value="GTP-BINDING"/>
    <property type="match status" value="1"/>
</dbReference>
<accession>A0A9Q1BT26</accession>
<evidence type="ECO:0000313" key="4">
    <source>
        <dbReference type="Proteomes" id="UP001152320"/>
    </source>
</evidence>
<dbReference type="OrthoDB" id="1597724at2759"/>
<dbReference type="InterPro" id="IPR030383">
    <property type="entry name" value="G_VLIG_dom"/>
</dbReference>
<keyword evidence="4" id="KW-1185">Reference proteome</keyword>
<dbReference type="SUPFAM" id="SSF52540">
    <property type="entry name" value="P-loop containing nucleoside triphosphate hydrolases"/>
    <property type="match status" value="1"/>
</dbReference>
<dbReference type="InterPro" id="IPR052986">
    <property type="entry name" value="VLIG_GTPase"/>
</dbReference>